<evidence type="ECO:0000313" key="2">
    <source>
        <dbReference type="EMBL" id="MFC0314499.1"/>
    </source>
</evidence>
<dbReference type="RefSeq" id="WP_382362340.1">
    <property type="nucleotide sequence ID" value="NZ_JBHLWV010000016.1"/>
</dbReference>
<protein>
    <submittedName>
        <fullName evidence="2">Uncharacterized protein</fullName>
    </submittedName>
</protein>
<organism evidence="2 3">
    <name type="scientific">Gordonia phosphorivorans</name>
    <dbReference type="NCBI Taxonomy" id="1056982"/>
    <lineage>
        <taxon>Bacteria</taxon>
        <taxon>Bacillati</taxon>
        <taxon>Actinomycetota</taxon>
        <taxon>Actinomycetes</taxon>
        <taxon>Mycobacteriales</taxon>
        <taxon>Gordoniaceae</taxon>
        <taxon>Gordonia</taxon>
    </lineage>
</organism>
<keyword evidence="3" id="KW-1185">Reference proteome</keyword>
<evidence type="ECO:0000313" key="3">
    <source>
        <dbReference type="Proteomes" id="UP001589783"/>
    </source>
</evidence>
<proteinExistence type="predicted"/>
<reference evidence="2 3" key="1">
    <citation type="submission" date="2024-09" db="EMBL/GenBank/DDBJ databases">
        <authorList>
            <person name="Sun Q."/>
            <person name="Mori K."/>
        </authorList>
    </citation>
    <scope>NUCLEOTIDE SEQUENCE [LARGE SCALE GENOMIC DNA]</scope>
    <source>
        <strain evidence="2 3">CCM 7957</strain>
    </source>
</reference>
<feature type="region of interest" description="Disordered" evidence="1">
    <location>
        <begin position="219"/>
        <end position="239"/>
    </location>
</feature>
<dbReference type="Proteomes" id="UP001589783">
    <property type="component" value="Unassembled WGS sequence"/>
</dbReference>
<name>A0ABV6H6K0_9ACTN</name>
<accession>A0ABV6H6K0</accession>
<dbReference type="EMBL" id="JBHLWV010000016">
    <property type="protein sequence ID" value="MFC0314499.1"/>
    <property type="molecule type" value="Genomic_DNA"/>
</dbReference>
<comment type="caution">
    <text evidence="2">The sequence shown here is derived from an EMBL/GenBank/DDBJ whole genome shotgun (WGS) entry which is preliminary data.</text>
</comment>
<evidence type="ECO:0000256" key="1">
    <source>
        <dbReference type="SAM" id="MobiDB-lite"/>
    </source>
</evidence>
<gene>
    <name evidence="2" type="ORF">ACFFJD_06500</name>
</gene>
<sequence>MTGPKLHHLLLDLAEDWKVLRGTLPQPLSSNAGRRAGGRREFGHPAEWASDHAAQIVDCVLALHDMVAEYRGETAPAPMILDGRRQRQESAVLRESLTYLVPRTDWLCTQGRWVPLDEVPPPWAVLWQWRVDDEALDELRSLHHRIRLGLGHGRRRTVLPMPCPAPDCGLLTLERVPGMYGAGDFIVCGACDYRTSEAEYGFLARVLADIVTDEQMEAATGAAGDTRKTKQQPARRGFR</sequence>